<dbReference type="AlphaFoldDB" id="A0A232M4A4"/>
<accession>A0A232M4A4</accession>
<evidence type="ECO:0000313" key="1">
    <source>
        <dbReference type="EMBL" id="OXV11251.1"/>
    </source>
</evidence>
<comment type="caution">
    <text evidence="1">The sequence shown here is derived from an EMBL/GenBank/DDBJ whole genome shotgun (WGS) entry which is preliminary data.</text>
</comment>
<proteinExistence type="predicted"/>
<name>A0A232M4A4_9EURO</name>
<evidence type="ECO:0000313" key="2">
    <source>
        <dbReference type="Proteomes" id="UP000243515"/>
    </source>
</evidence>
<keyword evidence="2" id="KW-1185">Reference proteome</keyword>
<gene>
    <name evidence="1" type="ORF">Egran_00994</name>
</gene>
<reference evidence="1 2" key="1">
    <citation type="journal article" date="2015" name="Environ. Microbiol.">
        <title>Metagenome sequence of Elaphomyces granulatus from sporocarp tissue reveals Ascomycota ectomycorrhizal fingerprints of genome expansion and a Proteobacteria-rich microbiome.</title>
        <authorList>
            <person name="Quandt C.A."/>
            <person name="Kohler A."/>
            <person name="Hesse C.N."/>
            <person name="Sharpton T.J."/>
            <person name="Martin F."/>
            <person name="Spatafora J.W."/>
        </authorList>
    </citation>
    <scope>NUCLEOTIDE SEQUENCE [LARGE SCALE GENOMIC DNA]</scope>
    <source>
        <strain evidence="1 2">OSC145934</strain>
    </source>
</reference>
<dbReference type="EMBL" id="NPHW01002543">
    <property type="protein sequence ID" value="OXV11251.1"/>
    <property type="molecule type" value="Genomic_DNA"/>
</dbReference>
<dbReference type="Proteomes" id="UP000243515">
    <property type="component" value="Unassembled WGS sequence"/>
</dbReference>
<organism evidence="1 2">
    <name type="scientific">Elaphomyces granulatus</name>
    <dbReference type="NCBI Taxonomy" id="519963"/>
    <lineage>
        <taxon>Eukaryota</taxon>
        <taxon>Fungi</taxon>
        <taxon>Dikarya</taxon>
        <taxon>Ascomycota</taxon>
        <taxon>Pezizomycotina</taxon>
        <taxon>Eurotiomycetes</taxon>
        <taxon>Eurotiomycetidae</taxon>
        <taxon>Eurotiales</taxon>
        <taxon>Elaphomycetaceae</taxon>
        <taxon>Elaphomyces</taxon>
    </lineage>
</organism>
<protein>
    <submittedName>
        <fullName evidence="1">Uncharacterized protein</fullName>
    </submittedName>
</protein>
<sequence length="132" mass="14266">MRSGGELGVINLADGTHRLIVIVLRAEGISKDGNENHRTKQSRNVSCKHGIAMNTGQQTGYIDRKIDEAYFAPVVSTVSSPDSDFAVTSHAIRATARPRGGEAAAATQFWSFHNRVNAPGRTAEEMMTPISK</sequence>